<evidence type="ECO:0000256" key="1">
    <source>
        <dbReference type="ARBA" id="ARBA00006295"/>
    </source>
</evidence>
<dbReference type="InterPro" id="IPR041468">
    <property type="entry name" value="HTH_ParB/Spo0J"/>
</dbReference>
<dbReference type="Pfam" id="PF17762">
    <property type="entry name" value="HTH_ParB"/>
    <property type="match status" value="1"/>
</dbReference>
<dbReference type="SUPFAM" id="SSF109709">
    <property type="entry name" value="KorB DNA-binding domain-like"/>
    <property type="match status" value="1"/>
</dbReference>
<dbReference type="InterPro" id="IPR004437">
    <property type="entry name" value="ParB/RepB/Spo0J"/>
</dbReference>
<dbReference type="InterPro" id="IPR050336">
    <property type="entry name" value="Chromosome_partition/occlusion"/>
</dbReference>
<dbReference type="InterPro" id="IPR036086">
    <property type="entry name" value="ParB/Sulfiredoxin_sf"/>
</dbReference>
<sequence length="329" mass="37805">MMTRRKLKDNIANNEELNFVFGQATTQEIVQIAEVAQEQIIPHNAIVCTFTFIPDGKPVRHYYDLEELQEWALNDIQPNGIRSPLWVRPHPTQSEKYELVAGLRRLKAAEILKLEDIPVKVFDWDDRTAFYAAISENTNRRDFSALEELDNTLRVLEIQLGYETEQVVSFLYRMNNATKNTVNQNVLVSKEAELVQQVFNSFGRITWQSFVATRLPLFKKPVEILNAIRQGKIHYTKGILIASVKDKDSRQKVLEEAINNSLSLSEIKQRVKALNGSKKALSESEPVSLKQRLTNTIEVAKKNKMLWSDPKKTQQLENLLSQLEAIVKN</sequence>
<dbReference type="EMBL" id="JACJSI010000380">
    <property type="protein sequence ID" value="MBD2536058.1"/>
    <property type="molecule type" value="Genomic_DNA"/>
</dbReference>
<accession>A0ABR8E3S2</accession>
<dbReference type="Gene3D" id="3.90.1530.30">
    <property type="match status" value="1"/>
</dbReference>
<dbReference type="SMART" id="SM00470">
    <property type="entry name" value="ParB"/>
    <property type="match status" value="1"/>
</dbReference>
<dbReference type="Proteomes" id="UP000623440">
    <property type="component" value="Unassembled WGS sequence"/>
</dbReference>
<proteinExistence type="inferred from homology"/>
<dbReference type="SUPFAM" id="SSF110849">
    <property type="entry name" value="ParB/Sulfiredoxin"/>
    <property type="match status" value="1"/>
</dbReference>
<dbReference type="PANTHER" id="PTHR33375">
    <property type="entry name" value="CHROMOSOME-PARTITIONING PROTEIN PARB-RELATED"/>
    <property type="match status" value="1"/>
</dbReference>
<dbReference type="Pfam" id="PF02195">
    <property type="entry name" value="ParB_N"/>
    <property type="match status" value="1"/>
</dbReference>
<organism evidence="3 4">
    <name type="scientific">Nostoc flagelliforme FACHB-838</name>
    <dbReference type="NCBI Taxonomy" id="2692904"/>
    <lineage>
        <taxon>Bacteria</taxon>
        <taxon>Bacillati</taxon>
        <taxon>Cyanobacteriota</taxon>
        <taxon>Cyanophyceae</taxon>
        <taxon>Nostocales</taxon>
        <taxon>Nostocaceae</taxon>
        <taxon>Nostoc</taxon>
    </lineage>
</organism>
<keyword evidence="4" id="KW-1185">Reference proteome</keyword>
<dbReference type="InterPro" id="IPR003115">
    <property type="entry name" value="ParB_N"/>
</dbReference>
<evidence type="ECO:0000313" key="3">
    <source>
        <dbReference type="EMBL" id="MBD2536058.1"/>
    </source>
</evidence>
<comment type="similarity">
    <text evidence="1">Belongs to the ParB family.</text>
</comment>
<gene>
    <name evidence="3" type="ORF">H6G97_44775</name>
</gene>
<evidence type="ECO:0000259" key="2">
    <source>
        <dbReference type="SMART" id="SM00470"/>
    </source>
</evidence>
<dbReference type="Gene3D" id="1.10.10.2830">
    <property type="match status" value="1"/>
</dbReference>
<dbReference type="PANTHER" id="PTHR33375:SF7">
    <property type="entry name" value="CHROMOSOME 2-PARTITIONING PROTEIN PARB-RELATED"/>
    <property type="match status" value="1"/>
</dbReference>
<dbReference type="NCBIfam" id="TIGR00180">
    <property type="entry name" value="parB_part"/>
    <property type="match status" value="1"/>
</dbReference>
<feature type="domain" description="ParB-like N-terminal" evidence="2">
    <location>
        <begin position="45"/>
        <end position="138"/>
    </location>
</feature>
<comment type="caution">
    <text evidence="3">The sequence shown here is derived from an EMBL/GenBank/DDBJ whole genome shotgun (WGS) entry which is preliminary data.</text>
</comment>
<evidence type="ECO:0000313" key="4">
    <source>
        <dbReference type="Proteomes" id="UP000623440"/>
    </source>
</evidence>
<name>A0ABR8E3S2_9NOSO</name>
<reference evidence="3 4" key="1">
    <citation type="journal article" date="2020" name="ISME J.">
        <title>Comparative genomics reveals insights into cyanobacterial evolution and habitat adaptation.</title>
        <authorList>
            <person name="Chen M.Y."/>
            <person name="Teng W.K."/>
            <person name="Zhao L."/>
            <person name="Hu C.X."/>
            <person name="Zhou Y.K."/>
            <person name="Han B.P."/>
            <person name="Song L.R."/>
            <person name="Shu W.S."/>
        </authorList>
    </citation>
    <scope>NUCLEOTIDE SEQUENCE [LARGE SCALE GENOMIC DNA]</scope>
    <source>
        <strain evidence="3 4">FACHB-838</strain>
    </source>
</reference>
<protein>
    <submittedName>
        <fullName evidence="3">ParB/RepB/Spo0J family partition protein</fullName>
    </submittedName>
</protein>